<organism evidence="1">
    <name type="scientific">virus sp. ctML55</name>
    <dbReference type="NCBI Taxonomy" id="2827627"/>
    <lineage>
        <taxon>Viruses</taxon>
    </lineage>
</organism>
<reference evidence="1" key="1">
    <citation type="journal article" date="2021" name="Proc. Natl. Acad. Sci. U.S.A.">
        <title>A Catalog of Tens of Thousands of Viruses from Human Metagenomes Reveals Hidden Associations with Chronic Diseases.</title>
        <authorList>
            <person name="Tisza M.J."/>
            <person name="Buck C.B."/>
        </authorList>
    </citation>
    <scope>NUCLEOTIDE SEQUENCE</scope>
    <source>
        <strain evidence="1">CtML55</strain>
    </source>
</reference>
<evidence type="ECO:0000313" key="1">
    <source>
        <dbReference type="EMBL" id="DAE30778.1"/>
    </source>
</evidence>
<proteinExistence type="predicted"/>
<name>A0A8S5RI32_9VIRU</name>
<dbReference type="EMBL" id="BK059105">
    <property type="protein sequence ID" value="DAE30778.1"/>
    <property type="molecule type" value="Genomic_DNA"/>
</dbReference>
<sequence>MVQRIGTTLVIRKSLETYSLCTLRITLKVEKLS</sequence>
<accession>A0A8S5RI32</accession>
<protein>
    <submittedName>
        <fullName evidence="1">Uncharacterized protein</fullName>
    </submittedName>
</protein>